<reference evidence="2" key="1">
    <citation type="submission" date="2016-11" db="UniProtKB">
        <authorList>
            <consortium name="WormBaseParasite"/>
        </authorList>
    </citation>
    <scope>IDENTIFICATION</scope>
</reference>
<proteinExistence type="predicted"/>
<sequence>MWDLPLSNSDFTTIYFAEVYFWIFNVYHTLDFRNRSKTQSATFTKKNCALFFYLAISSFESKMTLACLMATVSSTLFSITNTFLVELIRMMKQQESSSTVTRPETGWNTLKTSTFKSPSGFDSAIFIHGGP</sequence>
<evidence type="ECO:0000313" key="2">
    <source>
        <dbReference type="WBParaSite" id="Csp11.Scaffold628.g7196.t2"/>
    </source>
</evidence>
<keyword evidence="1" id="KW-1185">Reference proteome</keyword>
<organism evidence="1 2">
    <name type="scientific">Caenorhabditis tropicalis</name>
    <dbReference type="NCBI Taxonomy" id="1561998"/>
    <lineage>
        <taxon>Eukaryota</taxon>
        <taxon>Metazoa</taxon>
        <taxon>Ecdysozoa</taxon>
        <taxon>Nematoda</taxon>
        <taxon>Chromadorea</taxon>
        <taxon>Rhabditida</taxon>
        <taxon>Rhabditina</taxon>
        <taxon>Rhabditomorpha</taxon>
        <taxon>Rhabditoidea</taxon>
        <taxon>Rhabditidae</taxon>
        <taxon>Peloderinae</taxon>
        <taxon>Caenorhabditis</taxon>
    </lineage>
</organism>
<name>A0A1I7TLU9_9PELO</name>
<accession>A0A1I7TLU9</accession>
<evidence type="ECO:0000313" key="1">
    <source>
        <dbReference type="Proteomes" id="UP000095282"/>
    </source>
</evidence>
<dbReference type="Proteomes" id="UP000095282">
    <property type="component" value="Unplaced"/>
</dbReference>
<protein>
    <submittedName>
        <fullName evidence="2">Serpentine receptor class gamma</fullName>
    </submittedName>
</protein>
<dbReference type="WBParaSite" id="Csp11.Scaffold628.g7196.t2">
    <property type="protein sequence ID" value="Csp11.Scaffold628.g7196.t2"/>
    <property type="gene ID" value="Csp11.Scaffold628.g7196"/>
</dbReference>
<dbReference type="AlphaFoldDB" id="A0A1I7TLU9"/>